<proteinExistence type="inferred from homology"/>
<accession>A0A0H3ZP46</accession>
<dbReference type="AlphaFoldDB" id="A0A0H3ZP46"/>
<dbReference type="Pfam" id="PF13561">
    <property type="entry name" value="adh_short_C2"/>
    <property type="match status" value="1"/>
</dbReference>
<protein>
    <recommendedName>
        <fullName evidence="3">2,3-dihydro-2,3-dihydroxybenzoate dehydrogenase</fullName>
        <ecNumber evidence="3">1.3.1.28</ecNumber>
    </recommendedName>
</protein>
<evidence type="ECO:0000256" key="3">
    <source>
        <dbReference type="NCBIfam" id="TIGR04316"/>
    </source>
</evidence>
<reference evidence="4" key="1">
    <citation type="journal article" date="2015" name="MBio">
        <title>Eco-Evolutionary Dynamics of Episomes among Ecologically Cohesive Bacterial Populations.</title>
        <authorList>
            <person name="Xue H."/>
            <person name="Cordero O.X."/>
            <person name="Camas F.M."/>
            <person name="Trimble W."/>
            <person name="Meyer F."/>
            <person name="Guglielmini J."/>
            <person name="Rocha E.P."/>
            <person name="Polz M.F."/>
        </authorList>
    </citation>
    <scope>NUCLEOTIDE SEQUENCE</scope>
    <source>
        <strain evidence="5">1S_120</strain>
        <strain evidence="4">1S_77</strain>
        <strain evidence="8">5S_149</strain>
        <strain evidence="7">5S_239</strain>
        <strain evidence="6">5S_240</strain>
    </source>
</reference>
<dbReference type="GO" id="GO:0019290">
    <property type="term" value="P:siderophore biosynthetic process"/>
    <property type="evidence" value="ECO:0007669"/>
    <property type="project" value="InterPro"/>
</dbReference>
<dbReference type="PROSITE" id="PS00061">
    <property type="entry name" value="ADH_SHORT"/>
    <property type="match status" value="1"/>
</dbReference>
<dbReference type="FunFam" id="3.40.50.720:FF:000084">
    <property type="entry name" value="Short-chain dehydrogenase reductase"/>
    <property type="match status" value="1"/>
</dbReference>
<evidence type="ECO:0000313" key="6">
    <source>
        <dbReference type="EMBL" id="AKN38853.1"/>
    </source>
</evidence>
<comment type="similarity">
    <text evidence="1">Belongs to the short-chain dehydrogenases/reductases (SDR) family.</text>
</comment>
<evidence type="ECO:0000256" key="2">
    <source>
        <dbReference type="ARBA" id="ARBA00023002"/>
    </source>
</evidence>
<dbReference type="InterPro" id="IPR020904">
    <property type="entry name" value="Sc_DH/Rdtase_CS"/>
</dbReference>
<keyword evidence="2 4" id="KW-0560">Oxidoreductase</keyword>
<sequence>MKSSQISAMGGVKMEITMSLDNQKVLLVGAATGIGLSTLESLLRAGARVIVADHKLKLLEKNTQALAKEYPKQFECHWLDLADQVKVLESVDAWQQQGLFNHLVCCAGMLHVGPLHELPMSTIKQTFDVNTFGVLALMQAIAKTMKTRGSGSMVIVGSNAANTPRQSIGAYGASKSALHMMVKCMGIELAPFGIRCNIVSPGSTDTPMQRQLWTESYGEKEVIEGDINQFRLGIPLAKLAQPEDIANAILFLLSKAASHITMHDLRVDGGATLDN</sequence>
<dbReference type="EC" id="1.3.1.28" evidence="3"/>
<dbReference type="PANTHER" id="PTHR43477:SF1">
    <property type="entry name" value="DIHYDROANTICAPSIN 7-DEHYDROGENASE"/>
    <property type="match status" value="1"/>
</dbReference>
<dbReference type="Gene3D" id="3.40.50.720">
    <property type="entry name" value="NAD(P)-binding Rossmann-like Domain"/>
    <property type="match status" value="1"/>
</dbReference>
<evidence type="ECO:0000313" key="5">
    <source>
        <dbReference type="EMBL" id="AKN37360.1"/>
    </source>
</evidence>
<dbReference type="EMBL" id="KP795618">
    <property type="protein sequence ID" value="AKN38853.1"/>
    <property type="molecule type" value="Genomic_DNA"/>
</dbReference>
<evidence type="ECO:0000313" key="8">
    <source>
        <dbReference type="EMBL" id="AKN40095.1"/>
    </source>
</evidence>
<name>A0A0H3ZP46_9VIBR</name>
<evidence type="ECO:0000313" key="4">
    <source>
        <dbReference type="EMBL" id="AKN35674.1"/>
    </source>
</evidence>
<organism evidence="4">
    <name type="scientific">Vibrio kanaloae</name>
    <dbReference type="NCBI Taxonomy" id="170673"/>
    <lineage>
        <taxon>Bacteria</taxon>
        <taxon>Pseudomonadati</taxon>
        <taxon>Pseudomonadota</taxon>
        <taxon>Gammaproteobacteria</taxon>
        <taxon>Vibrionales</taxon>
        <taxon>Vibrionaceae</taxon>
        <taxon>Vibrio</taxon>
    </lineage>
</organism>
<dbReference type="GO" id="GO:0008667">
    <property type="term" value="F:2,3-dihydro-2,3-dihydroxybenzoate dehydrogenase activity"/>
    <property type="evidence" value="ECO:0007669"/>
    <property type="project" value="UniProtKB-UniRule"/>
</dbReference>
<dbReference type="PRINTS" id="PR01397">
    <property type="entry name" value="DHBDHDRGNASE"/>
</dbReference>
<dbReference type="EMBL" id="KP795657">
    <property type="protein sequence ID" value="AKN39705.1"/>
    <property type="molecule type" value="Genomic_DNA"/>
</dbReference>
<dbReference type="EMBL" id="KP795533">
    <property type="protein sequence ID" value="AKN37360.1"/>
    <property type="molecule type" value="Genomic_DNA"/>
</dbReference>
<dbReference type="PANTHER" id="PTHR43477">
    <property type="entry name" value="DIHYDROANTICAPSIN 7-DEHYDROGENASE"/>
    <property type="match status" value="1"/>
</dbReference>
<dbReference type="SUPFAM" id="SSF51735">
    <property type="entry name" value="NAD(P)-binding Rossmann-fold domains"/>
    <property type="match status" value="1"/>
</dbReference>
<dbReference type="InterPro" id="IPR002347">
    <property type="entry name" value="SDR_fam"/>
</dbReference>
<evidence type="ECO:0000256" key="1">
    <source>
        <dbReference type="ARBA" id="ARBA00006484"/>
    </source>
</evidence>
<dbReference type="NCBIfam" id="NF006074">
    <property type="entry name" value="PRK08220.1"/>
    <property type="match status" value="1"/>
</dbReference>
<dbReference type="EMBL" id="KP795680">
    <property type="protein sequence ID" value="AKN40095.1"/>
    <property type="molecule type" value="Genomic_DNA"/>
</dbReference>
<dbReference type="InterPro" id="IPR036291">
    <property type="entry name" value="NAD(P)-bd_dom_sf"/>
</dbReference>
<dbReference type="InterPro" id="IPR051122">
    <property type="entry name" value="SDR_DHRS6-like"/>
</dbReference>
<dbReference type="EMBL" id="KP795447">
    <property type="protein sequence ID" value="AKN35674.1"/>
    <property type="molecule type" value="Genomic_DNA"/>
</dbReference>
<dbReference type="InterPro" id="IPR003560">
    <property type="entry name" value="DHB_DH"/>
</dbReference>
<evidence type="ECO:0000313" key="7">
    <source>
        <dbReference type="EMBL" id="AKN39705.1"/>
    </source>
</evidence>
<dbReference type="NCBIfam" id="TIGR04316">
    <property type="entry name" value="dhbA_paeA"/>
    <property type="match status" value="1"/>
</dbReference>